<dbReference type="InterPro" id="IPR000433">
    <property type="entry name" value="Znf_ZZ"/>
</dbReference>
<dbReference type="STRING" id="7868.ENSCMIP00000003997"/>
<keyword evidence="5" id="KW-0479">Metal-binding</keyword>
<evidence type="ECO:0000256" key="3">
    <source>
        <dbReference type="ARBA" id="ARBA00022490"/>
    </source>
</evidence>
<protein>
    <recommendedName>
        <fullName evidence="12">Next to BRCA1 gene 1 protein</fullName>
    </recommendedName>
    <alternativeName>
        <fullName evidence="13">Neighbor of BRCA1 gene 1 protein</fullName>
    </alternativeName>
</protein>
<keyword evidence="15" id="KW-0175">Coiled coil</keyword>
<evidence type="ECO:0000256" key="12">
    <source>
        <dbReference type="ARBA" id="ARBA00068689"/>
    </source>
</evidence>
<dbReference type="InterPro" id="IPR013783">
    <property type="entry name" value="Ig-like_fold"/>
</dbReference>
<dbReference type="FunFam" id="3.30.60.90:FF:000007">
    <property type="entry name" value="Next to BRCA1 gene 1 protein"/>
    <property type="match status" value="1"/>
</dbReference>
<dbReference type="PROSITE" id="PS01357">
    <property type="entry name" value="ZF_ZZ_1"/>
    <property type="match status" value="1"/>
</dbReference>
<reference evidence="19" key="3">
    <citation type="journal article" date="2014" name="Nature">
        <title>Elephant shark genome provides unique insights into gnathostome evolution.</title>
        <authorList>
            <consortium name="International Elephant Shark Genome Sequencing Consortium"/>
            <person name="Venkatesh B."/>
            <person name="Lee A.P."/>
            <person name="Ravi V."/>
            <person name="Maurya A.K."/>
            <person name="Lian M.M."/>
            <person name="Swann J.B."/>
            <person name="Ohta Y."/>
            <person name="Flajnik M.F."/>
            <person name="Sutoh Y."/>
            <person name="Kasahara M."/>
            <person name="Hoon S."/>
            <person name="Gangu V."/>
            <person name="Roy S.W."/>
            <person name="Irimia M."/>
            <person name="Korzh V."/>
            <person name="Kondrychyn I."/>
            <person name="Lim Z.W."/>
            <person name="Tay B.H."/>
            <person name="Tohari S."/>
            <person name="Kong K.W."/>
            <person name="Ho S."/>
            <person name="Lorente-Galdos B."/>
            <person name="Quilez J."/>
            <person name="Marques-Bonet T."/>
            <person name="Raney B.J."/>
            <person name="Ingham P.W."/>
            <person name="Tay A."/>
            <person name="Hillier L.W."/>
            <person name="Minx P."/>
            <person name="Boehm T."/>
            <person name="Wilson R.K."/>
            <person name="Brenner S."/>
            <person name="Warren W.C."/>
        </authorList>
    </citation>
    <scope>NUCLEOTIDE SEQUENCE [LARGE SCALE GENOMIC DNA]</scope>
</reference>
<dbReference type="PANTHER" id="PTHR20930:SF2">
    <property type="entry name" value="NEXT TO BRCA1 GENE 1 PROTEIN"/>
    <property type="match status" value="1"/>
</dbReference>
<dbReference type="InterPro" id="IPR043145">
    <property type="entry name" value="Znf_ZZ_sf"/>
</dbReference>
<evidence type="ECO:0000256" key="9">
    <source>
        <dbReference type="ARBA" id="ARBA00023228"/>
    </source>
</evidence>
<reference evidence="18" key="5">
    <citation type="submission" date="2025-09" db="UniProtKB">
        <authorList>
            <consortium name="Ensembl"/>
        </authorList>
    </citation>
    <scope>IDENTIFICATION</scope>
</reference>
<keyword evidence="4" id="KW-0597">Phosphoprotein</keyword>
<evidence type="ECO:0000256" key="10">
    <source>
        <dbReference type="ARBA" id="ARBA00023329"/>
    </source>
</evidence>
<keyword evidence="7" id="KW-0862">Zinc</keyword>
<reference evidence="19" key="2">
    <citation type="journal article" date="2007" name="PLoS Biol.">
        <title>Survey sequencing and comparative analysis of the elephant shark (Callorhinchus milii) genome.</title>
        <authorList>
            <person name="Venkatesh B."/>
            <person name="Kirkness E.F."/>
            <person name="Loh Y.H."/>
            <person name="Halpern A.L."/>
            <person name="Lee A.P."/>
            <person name="Johnson J."/>
            <person name="Dandona N."/>
            <person name="Viswanathan L.D."/>
            <person name="Tay A."/>
            <person name="Venter J.C."/>
            <person name="Strausberg R.L."/>
            <person name="Brenner S."/>
        </authorList>
    </citation>
    <scope>NUCLEOTIDE SEQUENCE [LARGE SCALE GENOMIC DNA]</scope>
</reference>
<dbReference type="InterPro" id="IPR009060">
    <property type="entry name" value="UBA-like_sf"/>
</dbReference>
<keyword evidence="9" id="KW-0458">Lysosome</keyword>
<dbReference type="Proteomes" id="UP000314986">
    <property type="component" value="Unassembled WGS sequence"/>
</dbReference>
<sequence>MFRQDLGWRSAGRAGSSCRFLPKSDFLRDYILQVTPKDADHNEENWQLPPAWFTGYMETFKEKLVSETVDRICCEVFHESTSHRRWAREVSSVQEPSPLHPPLAQATRSSDFDWHMACSHCQSCIVGVRYQCSVCQDYSVCEACEAGDCGHDPAHSLLKLRRPPVPTAEPSSPPLRAGTGFPGVVEQARLQKQMEKTFLKAEKQRLRTEKKQRKAEFKEIRKQLKLQKKSPLWNGLRVVEHPSEQIPLPKGFPAPATVPVSMWNAEFVDENFLDGTHLQPGVQFTKHWRMKNTGNIKWTQETKLQLMWGNLPGAQSAMEAPVPAVAPGQIGVVSVAFAAPNSEGTYSSHWRLAHAGQQFGPRVWCSIVTDPLTLDGNTNAPCVSPAGMEDPQVTLEPKETESSETAARADPRLQDYDPSADFYTMVPSVDLLTAQDLLSFELLDINIVQEMERVPHNTPVDMTPCMSPLPYDGPLIERQGLGQIEEETEAYFKPRLDATPRGGARKCSLAEEGEEDISGTQFVCETVIRSLTLDEAPDLLLRRREKLESRDKARYQTRGLVSIARLNTYFASSEKLETDVAADCNGELSDEENDDAQSQGSSDCSEDYIIILPDCFDTTRPLGDSMYSSALSQPGESGGEGGIEVVSDSELTESKEADANSRTRTHNVNDMLCASQTLDTEPLTPEVVPAPVLPHSLLFPCRHPSGLAGGLMKGALSVAASAYKALFSGETTATESQVASLMDVLFEMGFCDRPLNMRLMKKHNHNLIEVVTELLNISDNDWYAERH</sequence>
<dbReference type="Gene3D" id="3.30.60.90">
    <property type="match status" value="1"/>
</dbReference>
<dbReference type="GO" id="GO:0043130">
    <property type="term" value="F:ubiquitin binding"/>
    <property type="evidence" value="ECO:0007669"/>
    <property type="project" value="TreeGrafter"/>
</dbReference>
<dbReference type="GO" id="GO:0000407">
    <property type="term" value="C:phagophore assembly site"/>
    <property type="evidence" value="ECO:0007669"/>
    <property type="project" value="TreeGrafter"/>
</dbReference>
<evidence type="ECO:0000313" key="18">
    <source>
        <dbReference type="Ensembl" id="ENSCMIP00000003997.1"/>
    </source>
</evidence>
<dbReference type="AlphaFoldDB" id="A0A4W3GLN3"/>
<feature type="region of interest" description="Disordered" evidence="16">
    <location>
        <begin position="386"/>
        <end position="409"/>
    </location>
</feature>
<evidence type="ECO:0000256" key="1">
    <source>
        <dbReference type="ARBA" id="ARBA00004371"/>
    </source>
</evidence>
<reference evidence="19" key="1">
    <citation type="journal article" date="2006" name="Science">
        <title>Ancient noncoding elements conserved in the human genome.</title>
        <authorList>
            <person name="Venkatesh B."/>
            <person name="Kirkness E.F."/>
            <person name="Loh Y.H."/>
            <person name="Halpern A.L."/>
            <person name="Lee A.P."/>
            <person name="Johnson J."/>
            <person name="Dandona N."/>
            <person name="Viswanathan L.D."/>
            <person name="Tay A."/>
            <person name="Venter J.C."/>
            <person name="Strausberg R.L."/>
            <person name="Brenner S."/>
        </authorList>
    </citation>
    <scope>NUCLEOTIDE SEQUENCE [LARGE SCALE GENOMIC DNA]</scope>
</reference>
<dbReference type="GO" id="GO:0008270">
    <property type="term" value="F:zinc ion binding"/>
    <property type="evidence" value="ECO:0007669"/>
    <property type="project" value="UniProtKB-KW"/>
</dbReference>
<dbReference type="GeneTree" id="ENSGT00390000016335"/>
<accession>A0A4W3GLN3</accession>
<dbReference type="PROSITE" id="PS50135">
    <property type="entry name" value="ZF_ZZ_2"/>
    <property type="match status" value="1"/>
</dbReference>
<keyword evidence="3" id="KW-0963">Cytoplasm</keyword>
<feature type="coiled-coil region" evidence="15">
    <location>
        <begin position="196"/>
        <end position="223"/>
    </location>
</feature>
<feature type="compositionally biased region" description="Basic and acidic residues" evidence="16">
    <location>
        <begin position="396"/>
        <end position="409"/>
    </location>
</feature>
<proteinExistence type="predicted"/>
<evidence type="ECO:0000256" key="7">
    <source>
        <dbReference type="ARBA" id="ARBA00022833"/>
    </source>
</evidence>
<keyword evidence="10" id="KW-0968">Cytoplasmic vesicle</keyword>
<dbReference type="GO" id="GO:0005764">
    <property type="term" value="C:lysosome"/>
    <property type="evidence" value="ECO:0007669"/>
    <property type="project" value="UniProtKB-SubCell"/>
</dbReference>
<dbReference type="SUPFAM" id="SSF57850">
    <property type="entry name" value="RING/U-box"/>
    <property type="match status" value="1"/>
</dbReference>
<dbReference type="GO" id="GO:0070013">
    <property type="term" value="C:intracellular organelle lumen"/>
    <property type="evidence" value="ECO:0007669"/>
    <property type="project" value="UniProtKB-ARBA"/>
</dbReference>
<feature type="domain" description="ZZ-type" evidence="17">
    <location>
        <begin position="113"/>
        <end position="165"/>
    </location>
</feature>
<name>A0A4W3GLN3_CALMI</name>
<dbReference type="Gene3D" id="2.60.40.10">
    <property type="entry name" value="Immunoglobulins"/>
    <property type="match status" value="1"/>
</dbReference>
<dbReference type="CDD" id="cd02340">
    <property type="entry name" value="ZZ_NBR1_like"/>
    <property type="match status" value="1"/>
</dbReference>
<dbReference type="Pfam" id="PF16158">
    <property type="entry name" value="N_BRCA1_IG"/>
    <property type="match status" value="1"/>
</dbReference>
<dbReference type="GO" id="GO:0005778">
    <property type="term" value="C:peroxisomal membrane"/>
    <property type="evidence" value="ECO:0007669"/>
    <property type="project" value="UniProtKB-ARBA"/>
</dbReference>
<evidence type="ECO:0000313" key="19">
    <source>
        <dbReference type="Proteomes" id="UP000314986"/>
    </source>
</evidence>
<dbReference type="SUPFAM" id="SSF46934">
    <property type="entry name" value="UBA-like"/>
    <property type="match status" value="1"/>
</dbReference>
<keyword evidence="19" id="KW-1185">Reference proteome</keyword>
<evidence type="ECO:0000259" key="17">
    <source>
        <dbReference type="PROSITE" id="PS50135"/>
    </source>
</evidence>
<dbReference type="FunFam" id="1.10.8.10:FF:000033">
    <property type="entry name" value="Next to BRCA1 gene 1 protein"/>
    <property type="match status" value="1"/>
</dbReference>
<evidence type="ECO:0000256" key="13">
    <source>
        <dbReference type="ARBA" id="ARBA00083062"/>
    </source>
</evidence>
<dbReference type="CDD" id="cd14947">
    <property type="entry name" value="NBR1_like"/>
    <property type="match status" value="1"/>
</dbReference>
<organism evidence="18 19">
    <name type="scientific">Callorhinchus milii</name>
    <name type="common">Ghost shark</name>
    <dbReference type="NCBI Taxonomy" id="7868"/>
    <lineage>
        <taxon>Eukaryota</taxon>
        <taxon>Metazoa</taxon>
        <taxon>Chordata</taxon>
        <taxon>Craniata</taxon>
        <taxon>Vertebrata</taxon>
        <taxon>Chondrichthyes</taxon>
        <taxon>Holocephali</taxon>
        <taxon>Chimaeriformes</taxon>
        <taxon>Callorhinchidae</taxon>
        <taxon>Callorhinchus</taxon>
    </lineage>
</organism>
<dbReference type="FunFam" id="2.60.40.10:FF:000199">
    <property type="entry name" value="next to BRCA1 gene 1 protein-like"/>
    <property type="match status" value="1"/>
</dbReference>
<evidence type="ECO:0000256" key="6">
    <source>
        <dbReference type="ARBA" id="ARBA00022771"/>
    </source>
</evidence>
<dbReference type="SMART" id="SM00291">
    <property type="entry name" value="ZnF_ZZ"/>
    <property type="match status" value="1"/>
</dbReference>
<dbReference type="InterPro" id="IPR032350">
    <property type="entry name" value="Nbr1_FW"/>
</dbReference>
<dbReference type="GO" id="GO:0005776">
    <property type="term" value="C:autophagosome"/>
    <property type="evidence" value="ECO:0007669"/>
    <property type="project" value="UniProtKB-SubCell"/>
</dbReference>
<evidence type="ECO:0000256" key="8">
    <source>
        <dbReference type="ARBA" id="ARBA00022843"/>
    </source>
</evidence>
<dbReference type="PANTHER" id="PTHR20930">
    <property type="entry name" value="OVARIAN CARCINOMA ANTIGEN CA125-RELATED"/>
    <property type="match status" value="1"/>
</dbReference>
<dbReference type="FunCoup" id="A0A4W3GLN3">
    <property type="interactions" value="312"/>
</dbReference>
<dbReference type="GO" id="GO:0016236">
    <property type="term" value="P:macroautophagy"/>
    <property type="evidence" value="ECO:0007669"/>
    <property type="project" value="TreeGrafter"/>
</dbReference>
<evidence type="ECO:0000256" key="15">
    <source>
        <dbReference type="SAM" id="Coils"/>
    </source>
</evidence>
<evidence type="ECO:0000256" key="4">
    <source>
        <dbReference type="ARBA" id="ARBA00022553"/>
    </source>
</evidence>
<dbReference type="Gene3D" id="1.10.8.10">
    <property type="entry name" value="DNA helicase RuvA subunit, C-terminal domain"/>
    <property type="match status" value="1"/>
</dbReference>
<evidence type="ECO:0000256" key="5">
    <source>
        <dbReference type="ARBA" id="ARBA00022723"/>
    </source>
</evidence>
<evidence type="ECO:0000256" key="2">
    <source>
        <dbReference type="ARBA" id="ARBA00004419"/>
    </source>
</evidence>
<comment type="subcellular location">
    <subcellularLocation>
        <location evidence="11">Cytoplasm</location>
        <location evidence="11">Myofibril</location>
        <location evidence="11">Sarcomere</location>
        <location evidence="11">M line</location>
    </subcellularLocation>
    <subcellularLocation>
        <location evidence="2">Cytoplasmic vesicle</location>
        <location evidence="2">Autophagosome</location>
    </subcellularLocation>
    <subcellularLocation>
        <location evidence="1">Lysosome</location>
    </subcellularLocation>
</comment>
<keyword evidence="6 14" id="KW-0863">Zinc-finger</keyword>
<dbReference type="OMA" id="SHWRLTQ"/>
<dbReference type="GO" id="GO:0031410">
    <property type="term" value="C:cytoplasmic vesicle"/>
    <property type="evidence" value="ECO:0007669"/>
    <property type="project" value="UniProtKB-KW"/>
</dbReference>
<dbReference type="GO" id="GO:0031430">
    <property type="term" value="C:M band"/>
    <property type="evidence" value="ECO:0007669"/>
    <property type="project" value="UniProtKB-SubCell"/>
</dbReference>
<evidence type="ECO:0000256" key="16">
    <source>
        <dbReference type="SAM" id="MobiDB-lite"/>
    </source>
</evidence>
<dbReference type="InParanoid" id="A0A4W3GLN3"/>
<evidence type="ECO:0000256" key="11">
    <source>
        <dbReference type="ARBA" id="ARBA00037833"/>
    </source>
</evidence>
<dbReference type="Ensembl" id="ENSCMIT00000004148.1">
    <property type="protein sequence ID" value="ENSCMIP00000003997.1"/>
    <property type="gene ID" value="ENSCMIG00000002393.1"/>
</dbReference>
<keyword evidence="8" id="KW-0832">Ubl conjugation</keyword>
<reference evidence="18" key="4">
    <citation type="submission" date="2025-08" db="UniProtKB">
        <authorList>
            <consortium name="Ensembl"/>
        </authorList>
    </citation>
    <scope>IDENTIFICATION</scope>
</reference>
<evidence type="ECO:0000256" key="14">
    <source>
        <dbReference type="PROSITE-ProRule" id="PRU00228"/>
    </source>
</evidence>
<dbReference type="CDD" id="cd14319">
    <property type="entry name" value="UBA_NBR1"/>
    <property type="match status" value="1"/>
</dbReference>